<keyword evidence="17" id="KW-1185">Reference proteome</keyword>
<dbReference type="GO" id="GO:0005786">
    <property type="term" value="C:signal recognition particle, endoplasmic reticulum targeting"/>
    <property type="evidence" value="ECO:0007669"/>
    <property type="project" value="UniProtKB-UniRule"/>
</dbReference>
<dbReference type="Gene3D" id="1.10.260.30">
    <property type="entry name" value="Signal recognition particle, SRP54 subunit, M-domain"/>
    <property type="match status" value="1"/>
</dbReference>
<evidence type="ECO:0000256" key="9">
    <source>
        <dbReference type="ARBA" id="ARBA00023134"/>
    </source>
</evidence>
<dbReference type="PANTHER" id="PTHR11564:SF5">
    <property type="entry name" value="SIGNAL RECOGNITION PARTICLE SUBUNIT SRP54"/>
    <property type="match status" value="1"/>
</dbReference>
<dbReference type="FunFam" id="3.40.50.300:FF:000022">
    <property type="entry name" value="Signal recognition particle 54 kDa subunit"/>
    <property type="match status" value="1"/>
</dbReference>
<feature type="compositionally biased region" description="Basic and acidic residues" evidence="14">
    <location>
        <begin position="375"/>
        <end position="385"/>
    </location>
</feature>
<dbReference type="SMART" id="SM00962">
    <property type="entry name" value="SRP54"/>
    <property type="match status" value="1"/>
</dbReference>
<dbReference type="SMART" id="SM00382">
    <property type="entry name" value="AAA"/>
    <property type="match status" value="1"/>
</dbReference>
<evidence type="ECO:0000313" key="17">
    <source>
        <dbReference type="Proteomes" id="UP001431209"/>
    </source>
</evidence>
<dbReference type="Pfam" id="PF02881">
    <property type="entry name" value="SRP54_N"/>
    <property type="match status" value="1"/>
</dbReference>
<evidence type="ECO:0000256" key="2">
    <source>
        <dbReference type="ARBA" id="ARBA00004496"/>
    </source>
</evidence>
<dbReference type="InterPro" id="IPR004125">
    <property type="entry name" value="Signal_recog_particle_SRP54_M"/>
</dbReference>
<keyword evidence="10 13" id="KW-0733">Signal recognition particle</keyword>
<feature type="region of interest" description="Disordered" evidence="14">
    <location>
        <begin position="362"/>
        <end position="385"/>
    </location>
</feature>
<evidence type="ECO:0000256" key="12">
    <source>
        <dbReference type="ARBA" id="ARBA00048157"/>
    </source>
</evidence>
<dbReference type="InterPro" id="IPR000897">
    <property type="entry name" value="SRP54_GTPase_dom"/>
</dbReference>
<dbReference type="GO" id="GO:0030942">
    <property type="term" value="F:endoplasmic reticulum signal peptide binding"/>
    <property type="evidence" value="ECO:0007669"/>
    <property type="project" value="TreeGrafter"/>
</dbReference>
<dbReference type="InterPro" id="IPR013822">
    <property type="entry name" value="Signal_recog_particl_SRP54_hlx"/>
</dbReference>
<evidence type="ECO:0000256" key="11">
    <source>
        <dbReference type="ARBA" id="ARBA00023274"/>
    </source>
</evidence>
<evidence type="ECO:0000313" key="16">
    <source>
        <dbReference type="EMBL" id="KAL0479200.1"/>
    </source>
</evidence>
<evidence type="ECO:0000256" key="13">
    <source>
        <dbReference type="RuleBase" id="RU364034"/>
    </source>
</evidence>
<evidence type="ECO:0000256" key="5">
    <source>
        <dbReference type="ARBA" id="ARBA00022741"/>
    </source>
</evidence>
<keyword evidence="9 13" id="KW-0342">GTP-binding</keyword>
<dbReference type="GO" id="GO:0005829">
    <property type="term" value="C:cytosol"/>
    <property type="evidence" value="ECO:0007669"/>
    <property type="project" value="TreeGrafter"/>
</dbReference>
<reference evidence="16 17" key="1">
    <citation type="submission" date="2024-03" db="EMBL/GenBank/DDBJ databases">
        <title>The Acrasis kona genome and developmental transcriptomes reveal deep origins of eukaryotic multicellular pathways.</title>
        <authorList>
            <person name="Sheikh S."/>
            <person name="Fu C.-J."/>
            <person name="Brown M.W."/>
            <person name="Baldauf S.L."/>
        </authorList>
    </citation>
    <scope>NUCLEOTIDE SEQUENCE [LARGE SCALE GENOMIC DNA]</scope>
    <source>
        <strain evidence="16 17">ATCC MYA-3509</strain>
    </source>
</reference>
<accession>A0AAW2YPY6</accession>
<evidence type="ECO:0000259" key="15">
    <source>
        <dbReference type="PROSITE" id="PS00300"/>
    </source>
</evidence>
<comment type="caution">
    <text evidence="16">The sequence shown here is derived from an EMBL/GenBank/DDBJ whole genome shotgun (WGS) entry which is preliminary data.</text>
</comment>
<dbReference type="SUPFAM" id="SSF52540">
    <property type="entry name" value="P-loop containing nucleoside triphosphate hydrolases"/>
    <property type="match status" value="1"/>
</dbReference>
<dbReference type="SMART" id="SM00963">
    <property type="entry name" value="SRP54_N"/>
    <property type="match status" value="1"/>
</dbReference>
<dbReference type="InterPro" id="IPR027417">
    <property type="entry name" value="P-loop_NTPase"/>
</dbReference>
<dbReference type="InterPro" id="IPR042101">
    <property type="entry name" value="SRP54_N_sf"/>
</dbReference>
<dbReference type="EMBL" id="JAOPGA020000512">
    <property type="protein sequence ID" value="KAL0479200.1"/>
    <property type="molecule type" value="Genomic_DNA"/>
</dbReference>
<comment type="domain">
    <text evidence="13">The NG domain, also named G domain, is a special guanosine triphosphatase (GTPase) domain, which binds GTP and forms a guanosine 5'-triphosphate (GTP)-dependent complex with a homologous NG domain in the SRP receptor subunit SRPRA. The two NG domains undergo cooperative rearrangements upon their assembly, which culminate in the reciprocal activation of the GTPase activity of one another. SRP receptor compaction upon binding with cargo-loaded SRP and GTPase rearrangement drive SRP-mediated cotranslational protein translocation into the ER.</text>
</comment>
<proteinExistence type="inferred from homology"/>
<dbReference type="NCBIfam" id="TIGR01425">
    <property type="entry name" value="SRP54_euk"/>
    <property type="match status" value="1"/>
</dbReference>
<evidence type="ECO:0000256" key="10">
    <source>
        <dbReference type="ARBA" id="ARBA00023135"/>
    </source>
</evidence>
<dbReference type="Pfam" id="PF02978">
    <property type="entry name" value="SRP_SPB"/>
    <property type="match status" value="1"/>
</dbReference>
<comment type="catalytic activity">
    <reaction evidence="12">
        <text>GTP + H2O = GDP + phosphate + H(+)</text>
        <dbReference type="Rhea" id="RHEA:19669"/>
        <dbReference type="ChEBI" id="CHEBI:15377"/>
        <dbReference type="ChEBI" id="CHEBI:15378"/>
        <dbReference type="ChEBI" id="CHEBI:37565"/>
        <dbReference type="ChEBI" id="CHEBI:43474"/>
        <dbReference type="ChEBI" id="CHEBI:58189"/>
        <dbReference type="EC" id="3.6.5.4"/>
    </reaction>
    <physiologicalReaction direction="left-to-right" evidence="12">
        <dbReference type="Rhea" id="RHEA:19670"/>
    </physiologicalReaction>
</comment>
<dbReference type="Pfam" id="PF00448">
    <property type="entry name" value="SRP54"/>
    <property type="match status" value="1"/>
</dbReference>
<evidence type="ECO:0000256" key="6">
    <source>
        <dbReference type="ARBA" id="ARBA00022801"/>
    </source>
</evidence>
<evidence type="ECO:0000256" key="14">
    <source>
        <dbReference type="SAM" id="MobiDB-lite"/>
    </source>
</evidence>
<keyword evidence="11 13" id="KW-0687">Ribonucleoprotein</keyword>
<dbReference type="PROSITE" id="PS00300">
    <property type="entry name" value="SRP54"/>
    <property type="match status" value="1"/>
</dbReference>
<comment type="similarity">
    <text evidence="3 13">Belongs to the GTP-binding SRP family. SRP54 subfamily.</text>
</comment>
<evidence type="ECO:0000256" key="1">
    <source>
        <dbReference type="ARBA" id="ARBA00004240"/>
    </source>
</evidence>
<keyword evidence="5 13" id="KW-0547">Nucleotide-binding</keyword>
<dbReference type="GO" id="GO:0003924">
    <property type="term" value="F:GTPase activity"/>
    <property type="evidence" value="ECO:0007669"/>
    <property type="project" value="UniProtKB-UniRule"/>
</dbReference>
<dbReference type="SUPFAM" id="SSF47364">
    <property type="entry name" value="Domain of the SRP/SRP receptor G-proteins"/>
    <property type="match status" value="1"/>
</dbReference>
<dbReference type="GO" id="GO:0005783">
    <property type="term" value="C:endoplasmic reticulum"/>
    <property type="evidence" value="ECO:0007669"/>
    <property type="project" value="UniProtKB-SubCell"/>
</dbReference>
<dbReference type="Proteomes" id="UP001431209">
    <property type="component" value="Unassembled WGS sequence"/>
</dbReference>
<dbReference type="GO" id="GO:0005525">
    <property type="term" value="F:GTP binding"/>
    <property type="evidence" value="ECO:0007669"/>
    <property type="project" value="UniProtKB-UniRule"/>
</dbReference>
<dbReference type="SUPFAM" id="SSF47446">
    <property type="entry name" value="Signal peptide-binding domain"/>
    <property type="match status" value="1"/>
</dbReference>
<dbReference type="Gene3D" id="1.20.120.140">
    <property type="entry name" value="Signal recognition particle SRP54, nucleotide-binding domain"/>
    <property type="match status" value="1"/>
</dbReference>
<evidence type="ECO:0000256" key="4">
    <source>
        <dbReference type="ARBA" id="ARBA00022490"/>
    </source>
</evidence>
<keyword evidence="6" id="KW-0378">Hydrolase</keyword>
<dbReference type="InterPro" id="IPR036891">
    <property type="entry name" value="Signal_recog_part_SRP54_M_sf"/>
</dbReference>
<protein>
    <recommendedName>
        <fullName evidence="13">Signal recognition particle 54 kDa protein</fullName>
    </recommendedName>
</protein>
<evidence type="ECO:0000256" key="7">
    <source>
        <dbReference type="ARBA" id="ARBA00022824"/>
    </source>
</evidence>
<name>A0AAW2YPY6_9EUKA</name>
<dbReference type="GO" id="GO:0008312">
    <property type="term" value="F:7S RNA binding"/>
    <property type="evidence" value="ECO:0007669"/>
    <property type="project" value="UniProtKB-UniRule"/>
</dbReference>
<dbReference type="InterPro" id="IPR006325">
    <property type="entry name" value="SRP54_euk"/>
</dbReference>
<dbReference type="InterPro" id="IPR022941">
    <property type="entry name" value="SRP54"/>
</dbReference>
<feature type="domain" description="SRP54-type proteins GTP-binding" evidence="15">
    <location>
        <begin position="270"/>
        <end position="283"/>
    </location>
</feature>
<dbReference type="GO" id="GO:0006616">
    <property type="term" value="P:SRP-dependent cotranslational protein targeting to membrane, translocation"/>
    <property type="evidence" value="ECO:0007669"/>
    <property type="project" value="TreeGrafter"/>
</dbReference>
<dbReference type="AlphaFoldDB" id="A0AAW2YPY6"/>
<comment type="domain">
    <text evidence="13">The M domain binds the 7SL RNA in presence of SRP19 and binds the signal sequence of presecretory proteins.</text>
</comment>
<comment type="function">
    <text evidence="13">Component of the signal recognition particle (SRP) complex, a ribonucleoprotein complex that mediates the cotranslational targeting of secretory and membrane proteins to the endoplasmic reticulum (ER).</text>
</comment>
<sequence>MVLAELGSRLKKALSSVSDEVILDEKAIKSMINDISVGLMESDVNVMLVGKMKKNIESQIDINNLPKGINKRNHVKQIVFEELCKLVDPGVKPYQMQKRREPNVVMFVGLQGSGKTTTCTKYAMYYARKGWRVALVCADTFRAGAFDQLKQNATKANIPFYGSYTESDPVKLAREGVKQFTDERFEIIIVDTSGRHKQEENLFEEMEQVSKAVNPNDVVFVMDSSIGQAAQDQAAAFKSRVSVGSVIVTKLDGHAKGGGALSAVAATSSPITFIGTGEQFDEFEEFDARGFVGRLLGMGHIPQLLKKAQEVMNIDKQKQTLENLKEGKYTVRDMREHFQMIMNMGPLTQLMSYIPGADKLMGKGAEQESSAQMKLIDDHHGLDER</sequence>
<gene>
    <name evidence="16" type="ORF">AKO1_008037</name>
</gene>
<organism evidence="16 17">
    <name type="scientific">Acrasis kona</name>
    <dbReference type="NCBI Taxonomy" id="1008807"/>
    <lineage>
        <taxon>Eukaryota</taxon>
        <taxon>Discoba</taxon>
        <taxon>Heterolobosea</taxon>
        <taxon>Tetramitia</taxon>
        <taxon>Eutetramitia</taxon>
        <taxon>Acrasidae</taxon>
        <taxon>Acrasis</taxon>
    </lineage>
</organism>
<keyword evidence="4 13" id="KW-0963">Cytoplasm</keyword>
<evidence type="ECO:0000256" key="8">
    <source>
        <dbReference type="ARBA" id="ARBA00022884"/>
    </source>
</evidence>
<dbReference type="InterPro" id="IPR003593">
    <property type="entry name" value="AAA+_ATPase"/>
</dbReference>
<keyword evidence="7" id="KW-0256">Endoplasmic reticulum</keyword>
<dbReference type="InterPro" id="IPR036225">
    <property type="entry name" value="SRP/SRP_N"/>
</dbReference>
<comment type="subcellular location">
    <subcellularLocation>
        <location evidence="2 13">Cytoplasm</location>
    </subcellularLocation>
    <subcellularLocation>
        <location evidence="1">Endoplasmic reticulum</location>
    </subcellularLocation>
</comment>
<dbReference type="PANTHER" id="PTHR11564">
    <property type="entry name" value="SIGNAL RECOGNITION PARTICLE 54K PROTEIN SRP54"/>
    <property type="match status" value="1"/>
</dbReference>
<evidence type="ECO:0000256" key="3">
    <source>
        <dbReference type="ARBA" id="ARBA00005450"/>
    </source>
</evidence>
<dbReference type="Gene3D" id="3.40.50.300">
    <property type="entry name" value="P-loop containing nucleotide triphosphate hydrolases"/>
    <property type="match status" value="1"/>
</dbReference>
<keyword evidence="8 13" id="KW-0694">RNA-binding</keyword>
<dbReference type="CDD" id="cd17875">
    <property type="entry name" value="SRP54_G"/>
    <property type="match status" value="1"/>
</dbReference>